<feature type="domain" description="Clathrin/coatomer adaptor adaptin-like N-terminal" evidence="9">
    <location>
        <begin position="20"/>
        <end position="594"/>
    </location>
</feature>
<dbReference type="Pfam" id="PF01602">
    <property type="entry name" value="Adaptin_N"/>
    <property type="match status" value="1"/>
</dbReference>
<feature type="compositionally biased region" description="Basic and acidic residues" evidence="8">
    <location>
        <begin position="693"/>
        <end position="711"/>
    </location>
</feature>
<dbReference type="GO" id="GO:0010008">
    <property type="term" value="C:endosome membrane"/>
    <property type="evidence" value="ECO:0007669"/>
    <property type="project" value="TreeGrafter"/>
</dbReference>
<evidence type="ECO:0000256" key="1">
    <source>
        <dbReference type="ARBA" id="ARBA00004308"/>
    </source>
</evidence>
<keyword evidence="5 7" id="KW-0653">Protein transport</keyword>
<evidence type="ECO:0000256" key="2">
    <source>
        <dbReference type="ARBA" id="ARBA00006613"/>
    </source>
</evidence>
<keyword evidence="7" id="KW-0333">Golgi apparatus</keyword>
<evidence type="ECO:0000256" key="5">
    <source>
        <dbReference type="ARBA" id="ARBA00022927"/>
    </source>
</evidence>
<dbReference type="PANTHER" id="PTHR22781:SF12">
    <property type="entry name" value="AP-3 COMPLEX SUBUNIT DELTA-1"/>
    <property type="match status" value="1"/>
</dbReference>
<dbReference type="PIRSF" id="PIRSF037092">
    <property type="entry name" value="AP3_complex_delta"/>
    <property type="match status" value="1"/>
</dbReference>
<evidence type="ECO:0000256" key="4">
    <source>
        <dbReference type="ARBA" id="ARBA00022737"/>
    </source>
</evidence>
<dbReference type="InParanoid" id="A0A165F3V0"/>
<organism evidence="10 11">
    <name type="scientific">Calocera cornea HHB12733</name>
    <dbReference type="NCBI Taxonomy" id="1353952"/>
    <lineage>
        <taxon>Eukaryota</taxon>
        <taxon>Fungi</taxon>
        <taxon>Dikarya</taxon>
        <taxon>Basidiomycota</taxon>
        <taxon>Agaricomycotina</taxon>
        <taxon>Dacrymycetes</taxon>
        <taxon>Dacrymycetales</taxon>
        <taxon>Dacrymycetaceae</taxon>
        <taxon>Calocera</taxon>
    </lineage>
</organism>
<name>A0A165F3V0_9BASI</name>
<keyword evidence="3 7" id="KW-0813">Transport</keyword>
<comment type="similarity">
    <text evidence="2 7">Belongs to the adaptor complexes large subunit family.</text>
</comment>
<dbReference type="GO" id="GO:0030123">
    <property type="term" value="C:AP-3 adaptor complex"/>
    <property type="evidence" value="ECO:0007669"/>
    <property type="project" value="InterPro"/>
</dbReference>
<gene>
    <name evidence="10" type="ORF">CALCODRAFT_436248</name>
</gene>
<feature type="region of interest" description="Disordered" evidence="8">
    <location>
        <begin position="664"/>
        <end position="742"/>
    </location>
</feature>
<dbReference type="Gene3D" id="1.25.10.10">
    <property type="entry name" value="Leucine-rich Repeat Variant"/>
    <property type="match status" value="1"/>
</dbReference>
<feature type="compositionally biased region" description="Low complexity" evidence="8">
    <location>
        <begin position="810"/>
        <end position="822"/>
    </location>
</feature>
<comment type="function">
    <text evidence="7">Part of the AP-3 complex, an adaptor-related complex which is not clathrin-associated. The complex is associated with the Golgi region as well as more peripheral structures. It facilitates the budding of vesicles from the Golgi membrane.</text>
</comment>
<evidence type="ECO:0000313" key="11">
    <source>
        <dbReference type="Proteomes" id="UP000076842"/>
    </source>
</evidence>
<dbReference type="PANTHER" id="PTHR22781">
    <property type="entry name" value="DELTA ADAPTIN-RELATED"/>
    <property type="match status" value="1"/>
</dbReference>
<sequence>MWERTLQDLIRGLRANKGDENKFVQKAIEEIRVEVKGKDMQLKAAAVLKLTYLDMLGYDMFWASFYVVEVMSSPRYHLKNIGHLAACQSFTPQTDVLMLTTNLLKKEMSAPPVELSLSLNTLSHIMTPDLARDLAHELVTLLTHSRAHIRKRAVVAVFNVCSQYPEVLSAALPRLRIMLEDPDPGVVVATVNVLTELARKDPASYLNLAPQLFHILTTSSNNWVLIKTMKLFACLAPLEPRLVKKLQGPMSDLISTTTAISLLYECVRTCITGGMLSGASGHSLARACVDKLSGFLQNDDQNLRYIALVALLRLVPTHPYMAAEYEEMIMSSIDEPDISIRMRALDLVSAMATRDNLQSLVARLLVHLVPSSGPLPSATSALTAVQSSTPVAPATSPSLSPSYRAHLTLLILSLGSRDMYSLISDFHWYLSVLTDLTYVSNAPGVGAEIARQLVDVVVRAQSTRRFAVELMTRLLSDENLLLRANEDDSCPEVLGAAAWICGEYCSDSTDRKVLLYYLTRPAISSLPLNILTLYLYSTLKVYGAWAADIATRWDASDLIELNRVVDMIADGMKPFTTSDDIEVQERAANALQLFAFIRADLSSYTKPERKEAAPAEITYPKSLFLVQPLFSAFELNAVDPQAQASVPIPEGLRLNEWIVPPEKDEHDMWDGEAEEGEPVSGVRKPGKKRRVKKSEVPPKVETEEERQERERRRAARLARLRDDPFYIPTNKPSGSRVSQPDDVDSIPVVQLQLDDAIESSTTSVMHLGAANGHDPATEGRLIDPEGETPKGRPAPAVPEESHPGVPSTSVALPEPLVAAPVPSNRQYEIPEEGVSTPEPIRVSRVKKVDI</sequence>
<dbReference type="SUPFAM" id="SSF48371">
    <property type="entry name" value="ARM repeat"/>
    <property type="match status" value="1"/>
</dbReference>
<comment type="subcellular location">
    <subcellularLocation>
        <location evidence="1">Endomembrane system</location>
    </subcellularLocation>
    <subcellularLocation>
        <location evidence="7">Golgi apparatus</location>
    </subcellularLocation>
</comment>
<dbReference type="EMBL" id="KV423983">
    <property type="protein sequence ID" value="KZT56129.1"/>
    <property type="molecule type" value="Genomic_DNA"/>
</dbReference>
<feature type="compositionally biased region" description="Basic and acidic residues" evidence="8">
    <location>
        <begin position="775"/>
        <end position="790"/>
    </location>
</feature>
<evidence type="ECO:0000256" key="6">
    <source>
        <dbReference type="ARBA" id="ARBA00023136"/>
    </source>
</evidence>
<protein>
    <recommendedName>
        <fullName evidence="7">AP-3 complex subunit delta</fullName>
    </recommendedName>
</protein>
<dbReference type="FunCoup" id="A0A165F3V0">
    <property type="interactions" value="332"/>
</dbReference>
<dbReference type="OrthoDB" id="10264595at2759"/>
<proteinExistence type="inferred from homology"/>
<evidence type="ECO:0000313" key="10">
    <source>
        <dbReference type="EMBL" id="KZT56129.1"/>
    </source>
</evidence>
<feature type="region of interest" description="Disordered" evidence="8">
    <location>
        <begin position="767"/>
        <end position="850"/>
    </location>
</feature>
<dbReference type="Proteomes" id="UP000076842">
    <property type="component" value="Unassembled WGS sequence"/>
</dbReference>
<dbReference type="GO" id="GO:0006623">
    <property type="term" value="P:protein targeting to vacuole"/>
    <property type="evidence" value="ECO:0007669"/>
    <property type="project" value="TreeGrafter"/>
</dbReference>
<comment type="subunit">
    <text evidence="7">Adaptor protein complex 3 (AP-3) is a heterotetramer.</text>
</comment>
<evidence type="ECO:0000256" key="3">
    <source>
        <dbReference type="ARBA" id="ARBA00022448"/>
    </source>
</evidence>
<dbReference type="AlphaFoldDB" id="A0A165F3V0"/>
<evidence type="ECO:0000256" key="7">
    <source>
        <dbReference type="PIRNR" id="PIRNR037092"/>
    </source>
</evidence>
<dbReference type="InterPro" id="IPR017105">
    <property type="entry name" value="AP3_complex_dsu"/>
</dbReference>
<dbReference type="InterPro" id="IPR016024">
    <property type="entry name" value="ARM-type_fold"/>
</dbReference>
<evidence type="ECO:0000259" key="9">
    <source>
        <dbReference type="Pfam" id="PF01602"/>
    </source>
</evidence>
<keyword evidence="11" id="KW-1185">Reference proteome</keyword>
<keyword evidence="4" id="KW-0677">Repeat</keyword>
<dbReference type="GO" id="GO:0006896">
    <property type="term" value="P:Golgi to vacuole transport"/>
    <property type="evidence" value="ECO:0007669"/>
    <property type="project" value="TreeGrafter"/>
</dbReference>
<evidence type="ECO:0000256" key="8">
    <source>
        <dbReference type="SAM" id="MobiDB-lite"/>
    </source>
</evidence>
<dbReference type="GO" id="GO:0005794">
    <property type="term" value="C:Golgi apparatus"/>
    <property type="evidence" value="ECO:0007669"/>
    <property type="project" value="UniProtKB-SubCell"/>
</dbReference>
<dbReference type="InterPro" id="IPR002553">
    <property type="entry name" value="Clathrin/coatomer_adapt-like_N"/>
</dbReference>
<reference evidence="10 11" key="1">
    <citation type="journal article" date="2016" name="Mol. Biol. Evol.">
        <title>Comparative Genomics of Early-Diverging Mushroom-Forming Fungi Provides Insights into the Origins of Lignocellulose Decay Capabilities.</title>
        <authorList>
            <person name="Nagy L.G."/>
            <person name="Riley R."/>
            <person name="Tritt A."/>
            <person name="Adam C."/>
            <person name="Daum C."/>
            <person name="Floudas D."/>
            <person name="Sun H."/>
            <person name="Yadav J.S."/>
            <person name="Pangilinan J."/>
            <person name="Larsson K.H."/>
            <person name="Matsuura K."/>
            <person name="Barry K."/>
            <person name="Labutti K."/>
            <person name="Kuo R."/>
            <person name="Ohm R.A."/>
            <person name="Bhattacharya S.S."/>
            <person name="Shirouzu T."/>
            <person name="Yoshinaga Y."/>
            <person name="Martin F.M."/>
            <person name="Grigoriev I.V."/>
            <person name="Hibbett D.S."/>
        </authorList>
    </citation>
    <scope>NUCLEOTIDE SEQUENCE [LARGE SCALE GENOMIC DNA]</scope>
    <source>
        <strain evidence="10 11">HHB12733</strain>
    </source>
</reference>
<keyword evidence="6" id="KW-0472">Membrane</keyword>
<dbReference type="STRING" id="1353952.A0A165F3V0"/>
<dbReference type="InterPro" id="IPR011989">
    <property type="entry name" value="ARM-like"/>
</dbReference>
<accession>A0A165F3V0</accession>